<feature type="region of interest" description="Disordered" evidence="1">
    <location>
        <begin position="142"/>
        <end position="211"/>
    </location>
</feature>
<keyword evidence="3" id="KW-1185">Reference proteome</keyword>
<dbReference type="Proteomes" id="UP000001514">
    <property type="component" value="Unassembled WGS sequence"/>
</dbReference>
<organism evidence="3">
    <name type="scientific">Selaginella moellendorffii</name>
    <name type="common">Spikemoss</name>
    <dbReference type="NCBI Taxonomy" id="88036"/>
    <lineage>
        <taxon>Eukaryota</taxon>
        <taxon>Viridiplantae</taxon>
        <taxon>Streptophyta</taxon>
        <taxon>Embryophyta</taxon>
        <taxon>Tracheophyta</taxon>
        <taxon>Lycopodiopsida</taxon>
        <taxon>Selaginellales</taxon>
        <taxon>Selaginellaceae</taxon>
        <taxon>Selaginella</taxon>
    </lineage>
</organism>
<evidence type="ECO:0000313" key="2">
    <source>
        <dbReference type="EMBL" id="EFJ12561.1"/>
    </source>
</evidence>
<evidence type="ECO:0000256" key="1">
    <source>
        <dbReference type="SAM" id="MobiDB-lite"/>
    </source>
</evidence>
<name>D8SSF9_SELML</name>
<feature type="compositionally biased region" description="Basic and acidic residues" evidence="1">
    <location>
        <begin position="178"/>
        <end position="197"/>
    </location>
</feature>
<feature type="compositionally biased region" description="Polar residues" evidence="1">
    <location>
        <begin position="200"/>
        <end position="211"/>
    </location>
</feature>
<protein>
    <submittedName>
        <fullName evidence="2">Uncharacterized protein</fullName>
    </submittedName>
</protein>
<dbReference type="KEGG" id="smo:SELMODRAFT_425233"/>
<accession>D8SSF9</accession>
<dbReference type="EMBL" id="GL377638">
    <property type="protein sequence ID" value="EFJ12561.1"/>
    <property type="molecule type" value="Genomic_DNA"/>
</dbReference>
<evidence type="ECO:0000313" key="3">
    <source>
        <dbReference type="Proteomes" id="UP000001514"/>
    </source>
</evidence>
<reference evidence="2 3" key="1">
    <citation type="journal article" date="2011" name="Science">
        <title>The Selaginella genome identifies genetic changes associated with the evolution of vascular plants.</title>
        <authorList>
            <person name="Banks J.A."/>
            <person name="Nishiyama T."/>
            <person name="Hasebe M."/>
            <person name="Bowman J.L."/>
            <person name="Gribskov M."/>
            <person name="dePamphilis C."/>
            <person name="Albert V.A."/>
            <person name="Aono N."/>
            <person name="Aoyama T."/>
            <person name="Ambrose B.A."/>
            <person name="Ashton N.W."/>
            <person name="Axtell M.J."/>
            <person name="Barker E."/>
            <person name="Barker M.S."/>
            <person name="Bennetzen J.L."/>
            <person name="Bonawitz N.D."/>
            <person name="Chapple C."/>
            <person name="Cheng C."/>
            <person name="Correa L.G."/>
            <person name="Dacre M."/>
            <person name="DeBarry J."/>
            <person name="Dreyer I."/>
            <person name="Elias M."/>
            <person name="Engstrom E.M."/>
            <person name="Estelle M."/>
            <person name="Feng L."/>
            <person name="Finet C."/>
            <person name="Floyd S.K."/>
            <person name="Frommer W.B."/>
            <person name="Fujita T."/>
            <person name="Gramzow L."/>
            <person name="Gutensohn M."/>
            <person name="Harholt J."/>
            <person name="Hattori M."/>
            <person name="Heyl A."/>
            <person name="Hirai T."/>
            <person name="Hiwatashi Y."/>
            <person name="Ishikawa M."/>
            <person name="Iwata M."/>
            <person name="Karol K.G."/>
            <person name="Koehler B."/>
            <person name="Kolukisaoglu U."/>
            <person name="Kubo M."/>
            <person name="Kurata T."/>
            <person name="Lalonde S."/>
            <person name="Li K."/>
            <person name="Li Y."/>
            <person name="Litt A."/>
            <person name="Lyons E."/>
            <person name="Manning G."/>
            <person name="Maruyama T."/>
            <person name="Michael T.P."/>
            <person name="Mikami K."/>
            <person name="Miyazaki S."/>
            <person name="Morinaga S."/>
            <person name="Murata T."/>
            <person name="Mueller-Roeber B."/>
            <person name="Nelson D.R."/>
            <person name="Obara M."/>
            <person name="Oguri Y."/>
            <person name="Olmstead R.G."/>
            <person name="Onodera N."/>
            <person name="Petersen B.L."/>
            <person name="Pils B."/>
            <person name="Prigge M."/>
            <person name="Rensing S.A."/>
            <person name="Riano-Pachon D.M."/>
            <person name="Roberts A.W."/>
            <person name="Sato Y."/>
            <person name="Scheller H.V."/>
            <person name="Schulz B."/>
            <person name="Schulz C."/>
            <person name="Shakirov E.V."/>
            <person name="Shibagaki N."/>
            <person name="Shinohara N."/>
            <person name="Shippen D.E."/>
            <person name="Soerensen I."/>
            <person name="Sotooka R."/>
            <person name="Sugimoto N."/>
            <person name="Sugita M."/>
            <person name="Sumikawa N."/>
            <person name="Tanurdzic M."/>
            <person name="Theissen G."/>
            <person name="Ulvskov P."/>
            <person name="Wakazuki S."/>
            <person name="Weng J.K."/>
            <person name="Willats W.W."/>
            <person name="Wipf D."/>
            <person name="Wolf P.G."/>
            <person name="Yang L."/>
            <person name="Zimmer A.D."/>
            <person name="Zhu Q."/>
            <person name="Mitros T."/>
            <person name="Hellsten U."/>
            <person name="Loque D."/>
            <person name="Otillar R."/>
            <person name="Salamov A."/>
            <person name="Schmutz J."/>
            <person name="Shapiro H."/>
            <person name="Lindquist E."/>
            <person name="Lucas S."/>
            <person name="Rokhsar D."/>
            <person name="Grigoriev I.V."/>
        </authorList>
    </citation>
    <scope>NUCLEOTIDE SEQUENCE [LARGE SCALE GENOMIC DNA]</scope>
</reference>
<dbReference type="InParanoid" id="D8SSF9"/>
<sequence>MARAEENLKLLKGMVEASTPKMRESRAVVGGAPASSVRSMDRCKVNQVGVDEGSGSSWAREDLQSTKDTLWVETQKDKVEGRLSPMWTRSLGRLAKKVWAKEEDVRSPIRLGVLEQSAGLSLVIPVDKEPVEQHQLLGNVTPRSHLGAQGAGEMATLNQEMKGGEGSRTTTPRKQGRVTRERGETSRARAETGKEDNEGSMVSPTTEPRME</sequence>
<dbReference type="AlphaFoldDB" id="D8SSF9"/>
<dbReference type="Gramene" id="EFJ12561">
    <property type="protein sequence ID" value="EFJ12561"/>
    <property type="gene ID" value="SELMODRAFT_425233"/>
</dbReference>
<gene>
    <name evidence="2" type="ORF">SELMODRAFT_425233</name>
</gene>
<dbReference type="HOGENOM" id="CLU_1306691_0_0_1"/>
<proteinExistence type="predicted"/>